<evidence type="ECO:0000256" key="1">
    <source>
        <dbReference type="SAM" id="SignalP"/>
    </source>
</evidence>
<sequence>MIPSLRTRAWAAVGVAAALLVSGPVVAASALPGLPAATGEDPNLDQTLGELAIVHGERVLEAGHLDMGPKYDADGTWRLSHPR</sequence>
<keyword evidence="1" id="KW-0732">Signal</keyword>
<name>A0ABU0TPH5_MICTR</name>
<dbReference type="Proteomes" id="UP001226691">
    <property type="component" value="Unassembled WGS sequence"/>
</dbReference>
<organism evidence="2 3">
    <name type="scientific">Microbacterium trichothecenolyticum</name>
    <name type="common">Aureobacterium trichothecenolyticum</name>
    <dbReference type="NCBI Taxonomy" id="69370"/>
    <lineage>
        <taxon>Bacteria</taxon>
        <taxon>Bacillati</taxon>
        <taxon>Actinomycetota</taxon>
        <taxon>Actinomycetes</taxon>
        <taxon>Micrococcales</taxon>
        <taxon>Microbacteriaceae</taxon>
        <taxon>Microbacterium</taxon>
    </lineage>
</organism>
<reference evidence="2 3" key="1">
    <citation type="submission" date="2023-07" db="EMBL/GenBank/DDBJ databases">
        <title>Functional and genomic diversity of the sorghum phyllosphere microbiome.</title>
        <authorList>
            <person name="Shade A."/>
        </authorList>
    </citation>
    <scope>NUCLEOTIDE SEQUENCE [LARGE SCALE GENOMIC DNA]</scope>
    <source>
        <strain evidence="2 3">SORGH_AS_1207</strain>
    </source>
</reference>
<evidence type="ECO:0000313" key="2">
    <source>
        <dbReference type="EMBL" id="MDQ1121571.1"/>
    </source>
</evidence>
<accession>A0ABU0TPH5</accession>
<dbReference type="RefSeq" id="WP_307478888.1">
    <property type="nucleotide sequence ID" value="NZ_JAUTBF010000001.1"/>
</dbReference>
<feature type="chain" id="PRO_5046470875" evidence="1">
    <location>
        <begin position="28"/>
        <end position="83"/>
    </location>
</feature>
<protein>
    <submittedName>
        <fullName evidence="2">Uncharacterized protein</fullName>
    </submittedName>
</protein>
<proteinExistence type="predicted"/>
<gene>
    <name evidence="2" type="ORF">QE412_000144</name>
</gene>
<evidence type="ECO:0000313" key="3">
    <source>
        <dbReference type="Proteomes" id="UP001226691"/>
    </source>
</evidence>
<feature type="signal peptide" evidence="1">
    <location>
        <begin position="1"/>
        <end position="27"/>
    </location>
</feature>
<keyword evidence="3" id="KW-1185">Reference proteome</keyword>
<dbReference type="EMBL" id="JAUTBF010000001">
    <property type="protein sequence ID" value="MDQ1121571.1"/>
    <property type="molecule type" value="Genomic_DNA"/>
</dbReference>
<comment type="caution">
    <text evidence="2">The sequence shown here is derived from an EMBL/GenBank/DDBJ whole genome shotgun (WGS) entry which is preliminary data.</text>
</comment>